<organism evidence="2 3">
    <name type="scientific">Cyprinus carpio</name>
    <name type="common">Common carp</name>
    <dbReference type="NCBI Taxonomy" id="7962"/>
    <lineage>
        <taxon>Eukaryota</taxon>
        <taxon>Metazoa</taxon>
        <taxon>Chordata</taxon>
        <taxon>Craniata</taxon>
        <taxon>Vertebrata</taxon>
        <taxon>Euteleostomi</taxon>
        <taxon>Actinopterygii</taxon>
        <taxon>Neopterygii</taxon>
        <taxon>Teleostei</taxon>
        <taxon>Ostariophysi</taxon>
        <taxon>Cypriniformes</taxon>
        <taxon>Cyprinidae</taxon>
        <taxon>Cyprininae</taxon>
        <taxon>Cyprinus</taxon>
    </lineage>
</organism>
<evidence type="ECO:0000256" key="1">
    <source>
        <dbReference type="SAM" id="MobiDB-lite"/>
    </source>
</evidence>
<feature type="region of interest" description="Disordered" evidence="1">
    <location>
        <begin position="1"/>
        <end position="37"/>
    </location>
</feature>
<accession>A0A8C2GQX7</accession>
<protein>
    <submittedName>
        <fullName evidence="2">Uncharacterized protein</fullName>
    </submittedName>
</protein>
<proteinExistence type="predicted"/>
<dbReference type="AlphaFoldDB" id="A0A8C2GQX7"/>
<evidence type="ECO:0000313" key="3">
    <source>
        <dbReference type="Proteomes" id="UP000694700"/>
    </source>
</evidence>
<dbReference type="Ensembl" id="ENSCCRT00015115061.1">
    <property type="protein sequence ID" value="ENSCCRP00015111542.1"/>
    <property type="gene ID" value="ENSCCRG00015044204.1"/>
</dbReference>
<reference evidence="2" key="1">
    <citation type="submission" date="2025-08" db="UniProtKB">
        <authorList>
            <consortium name="Ensembl"/>
        </authorList>
    </citation>
    <scope>IDENTIFICATION</scope>
</reference>
<dbReference type="InterPro" id="IPR023262">
    <property type="entry name" value="AROS"/>
</dbReference>
<sequence>TPANLLRRSQNYLNTSQPAQNPSNPLRESQNYLKPKQKSQLKSNLQYFLGLHQVTHTDSVTCHRPDPPVSKQEKSVFTEKDFQKIQKEYFSNL</sequence>
<evidence type="ECO:0000313" key="2">
    <source>
        <dbReference type="Ensembl" id="ENSCCRP00015111542.1"/>
    </source>
</evidence>
<dbReference type="Proteomes" id="UP000694700">
    <property type="component" value="Unplaced"/>
</dbReference>
<dbReference type="Pfam" id="PF15684">
    <property type="entry name" value="AROS"/>
    <property type="match status" value="1"/>
</dbReference>
<name>A0A8C2GQX7_CYPCA</name>